<proteinExistence type="predicted"/>
<dbReference type="AlphaFoldDB" id="A0AAV5P081"/>
<comment type="caution">
    <text evidence="2">The sequence shown here is derived from an EMBL/GenBank/DDBJ whole genome shotgun (WGS) entry which is preliminary data.</text>
</comment>
<dbReference type="EMBL" id="BSNX01000075">
    <property type="protein sequence ID" value="GLQ76228.1"/>
    <property type="molecule type" value="Genomic_DNA"/>
</dbReference>
<name>A0AAV5P081_9VIBR</name>
<organism evidence="2 3">
    <name type="scientific">Vibrio penaeicida</name>
    <dbReference type="NCBI Taxonomy" id="104609"/>
    <lineage>
        <taxon>Bacteria</taxon>
        <taxon>Pseudomonadati</taxon>
        <taxon>Pseudomonadota</taxon>
        <taxon>Gammaproteobacteria</taxon>
        <taxon>Vibrionales</taxon>
        <taxon>Vibrionaceae</taxon>
        <taxon>Vibrio</taxon>
    </lineage>
</organism>
<evidence type="ECO:0000313" key="3">
    <source>
        <dbReference type="Proteomes" id="UP001156690"/>
    </source>
</evidence>
<protein>
    <submittedName>
        <fullName evidence="2">Uncharacterized protein</fullName>
    </submittedName>
</protein>
<feature type="signal peptide" evidence="1">
    <location>
        <begin position="1"/>
        <end position="23"/>
    </location>
</feature>
<accession>A0AAV5P081</accession>
<keyword evidence="1" id="KW-0732">Signal</keyword>
<evidence type="ECO:0000313" key="2">
    <source>
        <dbReference type="EMBL" id="GLQ76228.1"/>
    </source>
</evidence>
<reference evidence="3" key="1">
    <citation type="journal article" date="2019" name="Int. J. Syst. Evol. Microbiol.">
        <title>The Global Catalogue of Microorganisms (GCM) 10K type strain sequencing project: providing services to taxonomists for standard genome sequencing and annotation.</title>
        <authorList>
            <consortium name="The Broad Institute Genomics Platform"/>
            <consortium name="The Broad Institute Genome Sequencing Center for Infectious Disease"/>
            <person name="Wu L."/>
            <person name="Ma J."/>
        </authorList>
    </citation>
    <scope>NUCLEOTIDE SEQUENCE [LARGE SCALE GENOMIC DNA]</scope>
    <source>
        <strain evidence="3">NBRC 15640</strain>
    </source>
</reference>
<feature type="chain" id="PRO_5043574000" evidence="1">
    <location>
        <begin position="24"/>
        <end position="139"/>
    </location>
</feature>
<evidence type="ECO:0000256" key="1">
    <source>
        <dbReference type="SAM" id="SignalP"/>
    </source>
</evidence>
<sequence length="139" mass="15978">MRFNIYRVFFLVFMFVFSSSINANSSITVMNYHDFGPPSLSGKLLGVEWFQWQSHGDSKPRNYPVKVVVYEGYELEKVESLYPVNSAKEQDFRYVTFDSAVDFIDSSLIDLKALQDEGAPVANIVSKLEKTKDTLSQRR</sequence>
<gene>
    <name evidence="2" type="ORF">GCM10007932_55910</name>
</gene>
<keyword evidence="3" id="KW-1185">Reference proteome</keyword>
<dbReference type="Proteomes" id="UP001156690">
    <property type="component" value="Unassembled WGS sequence"/>
</dbReference>